<dbReference type="AlphaFoldDB" id="A0A2K9NL10"/>
<evidence type="ECO:0000313" key="2">
    <source>
        <dbReference type="Proteomes" id="UP000234752"/>
    </source>
</evidence>
<dbReference type="Proteomes" id="UP000234752">
    <property type="component" value="Plasmid unnamed2"/>
</dbReference>
<gene>
    <name evidence="1" type="ORF">C0V82_25430</name>
</gene>
<organism evidence="1 2">
    <name type="scientific">Niveispirillum cyanobacteriorum</name>
    <dbReference type="NCBI Taxonomy" id="1612173"/>
    <lineage>
        <taxon>Bacteria</taxon>
        <taxon>Pseudomonadati</taxon>
        <taxon>Pseudomonadota</taxon>
        <taxon>Alphaproteobacteria</taxon>
        <taxon>Rhodospirillales</taxon>
        <taxon>Azospirillaceae</taxon>
        <taxon>Niveispirillum</taxon>
    </lineage>
</organism>
<geneLocation type="plasmid" evidence="1 2">
    <name>unnamed2</name>
</geneLocation>
<dbReference type="InterPro" id="IPR029063">
    <property type="entry name" value="SAM-dependent_MTases_sf"/>
</dbReference>
<accession>A0A2K9NL10</accession>
<proteinExistence type="predicted"/>
<sequence>MTDIVPPDNGLASALPTVPVFKTDLFIPRYTLTGQGLWRLRSAPFSLSTGYWSPTMLVENLIGLIRNGDTWMSTAPLELESQELGIRHAAGHVLIYGMGMGWCAINCALMPAVTRVTVVELDPDILALHRELNLVAQIPEEAQAKLRVVQGDAYEYVPDAPVDLLMPDIWLPLMNDGRVEEVQRMQAKVGAARVYFWGQELELARHAVAAGREMDTDGIAATTVEFGLPLLGPDLSDYADKVRKASVHVRDRWLPGRVSPV</sequence>
<dbReference type="RefSeq" id="WP_102115262.1">
    <property type="nucleotide sequence ID" value="NZ_BMGN01000009.1"/>
</dbReference>
<protein>
    <submittedName>
        <fullName evidence="1">Uncharacterized protein</fullName>
    </submittedName>
</protein>
<dbReference type="KEGG" id="ncb:C0V82_25430"/>
<dbReference type="SUPFAM" id="SSF53335">
    <property type="entry name" value="S-adenosyl-L-methionine-dependent methyltransferases"/>
    <property type="match status" value="1"/>
</dbReference>
<keyword evidence="2" id="KW-1185">Reference proteome</keyword>
<keyword evidence="1" id="KW-0614">Plasmid</keyword>
<dbReference type="EMBL" id="CP025614">
    <property type="protein sequence ID" value="AUN33759.1"/>
    <property type="molecule type" value="Genomic_DNA"/>
</dbReference>
<dbReference type="Gene3D" id="3.40.50.150">
    <property type="entry name" value="Vaccinia Virus protein VP39"/>
    <property type="match status" value="1"/>
</dbReference>
<name>A0A2K9NL10_9PROT</name>
<reference evidence="1 2" key="1">
    <citation type="submission" date="2017-12" db="EMBL/GenBank/DDBJ databases">
        <title>Genomes of bacteria within cyanobacterial aggregates.</title>
        <authorList>
            <person name="Cai H."/>
        </authorList>
    </citation>
    <scope>NUCLEOTIDE SEQUENCE [LARGE SCALE GENOMIC DNA]</scope>
    <source>
        <strain evidence="1 2">TH16</strain>
        <plasmid evidence="1 2">unnamed2</plasmid>
    </source>
</reference>
<dbReference type="OrthoDB" id="7338969at2"/>
<evidence type="ECO:0000313" key="1">
    <source>
        <dbReference type="EMBL" id="AUN33759.1"/>
    </source>
</evidence>